<evidence type="ECO:0000313" key="2">
    <source>
        <dbReference type="Proteomes" id="UP001211065"/>
    </source>
</evidence>
<dbReference type="AlphaFoldDB" id="A0AAD5U1W5"/>
<accession>A0AAD5U1W5</accession>
<dbReference type="Proteomes" id="UP001211065">
    <property type="component" value="Unassembled WGS sequence"/>
</dbReference>
<organism evidence="1 2">
    <name type="scientific">Clydaea vesicula</name>
    <dbReference type="NCBI Taxonomy" id="447962"/>
    <lineage>
        <taxon>Eukaryota</taxon>
        <taxon>Fungi</taxon>
        <taxon>Fungi incertae sedis</taxon>
        <taxon>Chytridiomycota</taxon>
        <taxon>Chytridiomycota incertae sedis</taxon>
        <taxon>Chytridiomycetes</taxon>
        <taxon>Lobulomycetales</taxon>
        <taxon>Lobulomycetaceae</taxon>
        <taxon>Clydaea</taxon>
    </lineage>
</organism>
<gene>
    <name evidence="1" type="ORF">HK099_004839</name>
</gene>
<evidence type="ECO:0000313" key="1">
    <source>
        <dbReference type="EMBL" id="KAJ3219046.1"/>
    </source>
</evidence>
<comment type="caution">
    <text evidence="1">The sequence shown here is derived from an EMBL/GenBank/DDBJ whole genome shotgun (WGS) entry which is preliminary data.</text>
</comment>
<name>A0AAD5U1W5_9FUNG</name>
<dbReference type="EMBL" id="JADGJW010000355">
    <property type="protein sequence ID" value="KAJ3219046.1"/>
    <property type="molecule type" value="Genomic_DNA"/>
</dbReference>
<protein>
    <submittedName>
        <fullName evidence="1">Uncharacterized protein</fullName>
    </submittedName>
</protein>
<keyword evidence="2" id="KW-1185">Reference proteome</keyword>
<sequence>MTITSTSENQHNESKTNEQINILKFFTKLTGFTDPKPSQFQDLVVNYTQSIATKRSTNNRLKQIKIILLVLTHCKNFLTVHQNNCIFYRWYIFNFLNLLADDFYKESHSAILELLDISLRVLEEYDIIWFKSFVKEIAFHFNILTTSNNQFEFNSLKFNQNPCSQQIQTKNPTLNVVSKSSLVESYQRLLTKLLQFLPTGITKPYIAFSLSPLIQNLLQTLIVAFYSVENTDSLKPSLKLLNTLLEVGYMNINSVQIQNLLQALLTLLSSNLNLRKQADISQLLSSSFGLLKLYLRDELLSVLPRFTHLFEVILSLQFSDGLGAVIFQIYNMLFDFHPSVYVKVAFDELEIQEENTDLLYSKSTENTNLNNNTRKRKLTDEETFTSKKIKILKPENLNFTQ</sequence>
<reference evidence="1" key="1">
    <citation type="submission" date="2020-05" db="EMBL/GenBank/DDBJ databases">
        <title>Phylogenomic resolution of chytrid fungi.</title>
        <authorList>
            <person name="Stajich J.E."/>
            <person name="Amses K."/>
            <person name="Simmons R."/>
            <person name="Seto K."/>
            <person name="Myers J."/>
            <person name="Bonds A."/>
            <person name="Quandt C.A."/>
            <person name="Barry K."/>
            <person name="Liu P."/>
            <person name="Grigoriev I."/>
            <person name="Longcore J.E."/>
            <person name="James T.Y."/>
        </authorList>
    </citation>
    <scope>NUCLEOTIDE SEQUENCE</scope>
    <source>
        <strain evidence="1">JEL0476</strain>
    </source>
</reference>
<proteinExistence type="predicted"/>